<dbReference type="Proteomes" id="UP000663836">
    <property type="component" value="Unassembled WGS sequence"/>
</dbReference>
<dbReference type="Gene3D" id="3.30.420.40">
    <property type="match status" value="2"/>
</dbReference>
<evidence type="ECO:0000256" key="1">
    <source>
        <dbReference type="ARBA" id="ARBA00003520"/>
    </source>
</evidence>
<evidence type="ECO:0000256" key="3">
    <source>
        <dbReference type="ARBA" id="ARBA00022490"/>
    </source>
</evidence>
<dbReference type="PRINTS" id="PR00190">
    <property type="entry name" value="ACTIN"/>
</dbReference>
<dbReference type="EMBL" id="CAJNOL010000836">
    <property type="protein sequence ID" value="CAF1214897.1"/>
    <property type="molecule type" value="Genomic_DNA"/>
</dbReference>
<evidence type="ECO:0000313" key="11">
    <source>
        <dbReference type="Proteomes" id="UP000663864"/>
    </source>
</evidence>
<dbReference type="AlphaFoldDB" id="A0A814A9J1"/>
<dbReference type="EMBL" id="CAJNOT010000244">
    <property type="protein sequence ID" value="CAF0909925.1"/>
    <property type="molecule type" value="Genomic_DNA"/>
</dbReference>
<dbReference type="GO" id="GO:0005856">
    <property type="term" value="C:cytoskeleton"/>
    <property type="evidence" value="ECO:0007669"/>
    <property type="project" value="UniProtKB-SubCell"/>
</dbReference>
<name>A0A814A9J1_9BILA</name>
<organism evidence="8 11">
    <name type="scientific">Rotaria sordida</name>
    <dbReference type="NCBI Taxonomy" id="392033"/>
    <lineage>
        <taxon>Eukaryota</taxon>
        <taxon>Metazoa</taxon>
        <taxon>Spiralia</taxon>
        <taxon>Gnathifera</taxon>
        <taxon>Rotifera</taxon>
        <taxon>Eurotatoria</taxon>
        <taxon>Bdelloidea</taxon>
        <taxon>Philodinida</taxon>
        <taxon>Philodinidae</taxon>
        <taxon>Rotaria</taxon>
    </lineage>
</organism>
<dbReference type="FunFam" id="3.30.420.40:FF:000205">
    <property type="entry name" value="Actin, alpha skeletal muscle"/>
    <property type="match status" value="1"/>
</dbReference>
<evidence type="ECO:0000256" key="6">
    <source>
        <dbReference type="ARBA" id="ARBA00023212"/>
    </source>
</evidence>
<protein>
    <recommendedName>
        <fullName evidence="13">Actin</fullName>
    </recommendedName>
</protein>
<evidence type="ECO:0000256" key="5">
    <source>
        <dbReference type="ARBA" id="ARBA00022840"/>
    </source>
</evidence>
<evidence type="ECO:0000256" key="4">
    <source>
        <dbReference type="ARBA" id="ARBA00022741"/>
    </source>
</evidence>
<evidence type="ECO:0000313" key="10">
    <source>
        <dbReference type="EMBL" id="CAF3711599.1"/>
    </source>
</evidence>
<keyword evidence="12" id="KW-1185">Reference proteome</keyword>
<evidence type="ECO:0000313" key="12">
    <source>
        <dbReference type="Proteomes" id="UP000663870"/>
    </source>
</evidence>
<dbReference type="InterPro" id="IPR004001">
    <property type="entry name" value="Actin_CS"/>
</dbReference>
<keyword evidence="6" id="KW-0206">Cytoskeleton</keyword>
<comment type="caution">
    <text evidence="8">The sequence shown here is derived from an EMBL/GenBank/DDBJ whole genome shotgun (WGS) entry which is preliminary data.</text>
</comment>
<dbReference type="EMBL" id="CAJOBD010000726">
    <property type="protein sequence ID" value="CAF3711599.1"/>
    <property type="molecule type" value="Genomic_DNA"/>
</dbReference>
<keyword evidence="4" id="KW-0547">Nucleotide-binding</keyword>
<dbReference type="InterPro" id="IPR004000">
    <property type="entry name" value="Actin"/>
</dbReference>
<dbReference type="PANTHER" id="PTHR11937">
    <property type="entry name" value="ACTIN"/>
    <property type="match status" value="1"/>
</dbReference>
<gene>
    <name evidence="10" type="ORF">JBS370_LOCUS10189</name>
    <name evidence="9" type="ORF">JXQ802_LOCUS25132</name>
    <name evidence="8" type="ORF">ZHD862_LOCUS7835</name>
</gene>
<accession>A0A814A9J1</accession>
<dbReference type="Proteomes" id="UP000663870">
    <property type="component" value="Unassembled WGS sequence"/>
</dbReference>
<keyword evidence="5" id="KW-0067">ATP-binding</keyword>
<dbReference type="SMART" id="SM00268">
    <property type="entry name" value="ACTIN"/>
    <property type="match status" value="1"/>
</dbReference>
<proteinExistence type="inferred from homology"/>
<dbReference type="FunFam" id="3.90.640.10:FF:000047">
    <property type="entry name" value="Actin, alpha skeletal muscle"/>
    <property type="match status" value="1"/>
</dbReference>
<evidence type="ECO:0000313" key="9">
    <source>
        <dbReference type="EMBL" id="CAF1214897.1"/>
    </source>
</evidence>
<sequence length="372" mass="42617">MLGAIVIDNGTGTCKSGFSGEDTPRAIFPAIVGRPKHQNIMLGMNYKDLYVGEEAQGRRGILSLQYPIEHGIIMNWDDMEKIWHHIFYNELHVQPEEHPCLITEAPLNPKINREKITQIMFENFNIPAIYIAIQAILSLYSSGRTTGVVLDSGDGVTHSVPIYEGYSLPHAIVRLDFAGRDITNFLLQLLMKRGYNFTTSAEREIVRDIKEKLCYISFDYEKEKLTSIKTNIIERNYELPDGQIIRIGCERFRAPEILFKPSIIGLEIRGIHEITYSSIMHCDIDIRRELLNNIVLSGGSTMFLNIHERLQNEIVRMTPTSVKIKIIAPPQRKYSVWIGGSILSTLSTFQHLWLTKQDYNEYGSTIVHRRCF</sequence>
<comment type="similarity">
    <text evidence="7">Belongs to the actin family.</text>
</comment>
<reference evidence="8" key="1">
    <citation type="submission" date="2021-02" db="EMBL/GenBank/DDBJ databases">
        <authorList>
            <person name="Nowell W R."/>
        </authorList>
    </citation>
    <scope>NUCLEOTIDE SEQUENCE</scope>
</reference>
<dbReference type="Gene3D" id="3.90.640.10">
    <property type="entry name" value="Actin, Chain A, domain 4"/>
    <property type="match status" value="1"/>
</dbReference>
<dbReference type="GO" id="GO:0005524">
    <property type="term" value="F:ATP binding"/>
    <property type="evidence" value="ECO:0007669"/>
    <property type="project" value="UniProtKB-KW"/>
</dbReference>
<dbReference type="Proteomes" id="UP000663864">
    <property type="component" value="Unassembled WGS sequence"/>
</dbReference>
<dbReference type="PROSITE" id="PS00406">
    <property type="entry name" value="ACTINS_1"/>
    <property type="match status" value="1"/>
</dbReference>
<evidence type="ECO:0008006" key="13">
    <source>
        <dbReference type="Google" id="ProtNLM"/>
    </source>
</evidence>
<dbReference type="FunFam" id="3.30.420.40:FF:000018">
    <property type="entry name" value="Actin-like protein (Centractin)"/>
    <property type="match status" value="1"/>
</dbReference>
<comment type="subcellular location">
    <subcellularLocation>
        <location evidence="2">Cytoplasm</location>
        <location evidence="2">Cytoskeleton</location>
    </subcellularLocation>
</comment>
<evidence type="ECO:0000256" key="7">
    <source>
        <dbReference type="RuleBase" id="RU000487"/>
    </source>
</evidence>
<dbReference type="PROSITE" id="PS01132">
    <property type="entry name" value="ACTINS_ACT_LIKE"/>
    <property type="match status" value="1"/>
</dbReference>
<keyword evidence="3" id="KW-0963">Cytoplasm</keyword>
<dbReference type="InterPro" id="IPR020902">
    <property type="entry name" value="Actin/actin-like_CS"/>
</dbReference>
<evidence type="ECO:0000256" key="2">
    <source>
        <dbReference type="ARBA" id="ARBA00004245"/>
    </source>
</evidence>
<dbReference type="SUPFAM" id="SSF53067">
    <property type="entry name" value="Actin-like ATPase domain"/>
    <property type="match status" value="2"/>
</dbReference>
<dbReference type="InterPro" id="IPR043129">
    <property type="entry name" value="ATPase_NBD"/>
</dbReference>
<dbReference type="Pfam" id="PF00022">
    <property type="entry name" value="Actin"/>
    <property type="match status" value="1"/>
</dbReference>
<evidence type="ECO:0000313" key="8">
    <source>
        <dbReference type="EMBL" id="CAF0909925.1"/>
    </source>
</evidence>
<comment type="function">
    <text evidence="1">Actins are highly conserved proteins that are involved in various types of cell motility and are ubiquitously expressed in all eukaryotic cells.</text>
</comment>